<keyword evidence="5" id="KW-1185">Reference proteome</keyword>
<reference evidence="4 5" key="1">
    <citation type="journal article" date="2015" name="Nat. Commun.">
        <title>Outbred genome sequencing and CRISPR/Cas9 gene editing in butterflies.</title>
        <authorList>
            <person name="Li X."/>
            <person name="Fan D."/>
            <person name="Zhang W."/>
            <person name="Liu G."/>
            <person name="Zhang L."/>
            <person name="Zhao L."/>
            <person name="Fang X."/>
            <person name="Chen L."/>
            <person name="Dong Y."/>
            <person name="Chen Y."/>
            <person name="Ding Y."/>
            <person name="Zhao R."/>
            <person name="Feng M."/>
            <person name="Zhu Y."/>
            <person name="Feng Y."/>
            <person name="Jiang X."/>
            <person name="Zhu D."/>
            <person name="Xiang H."/>
            <person name="Feng X."/>
            <person name="Li S."/>
            <person name="Wang J."/>
            <person name="Zhang G."/>
            <person name="Kronforst M.R."/>
            <person name="Wang W."/>
        </authorList>
    </citation>
    <scope>NUCLEOTIDE SEQUENCE [LARGE SCALE GENOMIC DNA]</scope>
    <source>
        <strain evidence="4">Ya'a_city_454_Px</strain>
        <tissue evidence="4">Whole body</tissue>
    </source>
</reference>
<dbReference type="PANTHER" id="PTHR12241">
    <property type="entry name" value="TUBULIN POLYGLUTAMYLASE"/>
    <property type="match status" value="1"/>
</dbReference>
<evidence type="ECO:0000313" key="5">
    <source>
        <dbReference type="Proteomes" id="UP000053268"/>
    </source>
</evidence>
<evidence type="ECO:0000256" key="2">
    <source>
        <dbReference type="ARBA" id="ARBA00022741"/>
    </source>
</evidence>
<evidence type="ECO:0000256" key="3">
    <source>
        <dbReference type="ARBA" id="ARBA00022840"/>
    </source>
</evidence>
<dbReference type="InterPro" id="IPR004344">
    <property type="entry name" value="TTL/TTLL_fam"/>
</dbReference>
<protein>
    <submittedName>
        <fullName evidence="4">Tubulin polyglutamylase TTLL4</fullName>
    </submittedName>
</protein>
<keyword evidence="1" id="KW-0436">Ligase</keyword>
<dbReference type="Pfam" id="PF03133">
    <property type="entry name" value="TTL"/>
    <property type="match status" value="1"/>
</dbReference>
<dbReference type="EMBL" id="KQ458832">
    <property type="protein sequence ID" value="KPJ04920.1"/>
    <property type="molecule type" value="Genomic_DNA"/>
</dbReference>
<keyword evidence="2" id="KW-0547">Nucleotide-binding</keyword>
<dbReference type="PANTHER" id="PTHR12241:SF162">
    <property type="entry name" value="TUBULIN MONOGLUTAMYLASE TTLL4"/>
    <property type="match status" value="1"/>
</dbReference>
<proteinExistence type="predicted"/>
<gene>
    <name evidence="4" type="ORF">RR46_00595</name>
</gene>
<sequence length="245" mass="28381">METDVPEDKVEKRPPYTLANSQETRVLGTQLYSPVSIPESITSCLRLSLFPRVPPYLKFASHEETAPLKIPAPIQKHLKWKLTTITPILVKKTLTNSGFRLVKSECDTSECPQEETVDWIGIWGKHMKSLMFRAIKDGQKMNHFPGTFHIGRKDRLWRNLQKLVSKYGMNEFGIMPKTYVLPHDMKILKHDWEKHAANNEKWIIKPVSNLPLINFLPHTHISIVLLRLIVCTEDTDLYTRKGYKP</sequence>
<dbReference type="STRING" id="66420.A0A0N1I405"/>
<keyword evidence="3" id="KW-0067">ATP-binding</keyword>
<dbReference type="GO" id="GO:0036064">
    <property type="term" value="C:ciliary basal body"/>
    <property type="evidence" value="ECO:0007669"/>
    <property type="project" value="TreeGrafter"/>
</dbReference>
<dbReference type="PROSITE" id="PS51221">
    <property type="entry name" value="TTL"/>
    <property type="match status" value="1"/>
</dbReference>
<dbReference type="GO" id="GO:0005524">
    <property type="term" value="F:ATP binding"/>
    <property type="evidence" value="ECO:0007669"/>
    <property type="project" value="UniProtKB-KW"/>
</dbReference>
<dbReference type="GO" id="GO:0070740">
    <property type="term" value="F:tubulin-glutamic acid ligase activity"/>
    <property type="evidence" value="ECO:0007669"/>
    <property type="project" value="TreeGrafter"/>
</dbReference>
<organism evidence="4 5">
    <name type="scientific">Papilio xuthus</name>
    <name type="common">Asian swallowtail butterfly</name>
    <dbReference type="NCBI Taxonomy" id="66420"/>
    <lineage>
        <taxon>Eukaryota</taxon>
        <taxon>Metazoa</taxon>
        <taxon>Ecdysozoa</taxon>
        <taxon>Arthropoda</taxon>
        <taxon>Hexapoda</taxon>
        <taxon>Insecta</taxon>
        <taxon>Pterygota</taxon>
        <taxon>Neoptera</taxon>
        <taxon>Endopterygota</taxon>
        <taxon>Lepidoptera</taxon>
        <taxon>Glossata</taxon>
        <taxon>Ditrysia</taxon>
        <taxon>Papilionoidea</taxon>
        <taxon>Papilionidae</taxon>
        <taxon>Papilioninae</taxon>
        <taxon>Papilio</taxon>
    </lineage>
</organism>
<dbReference type="GO" id="GO:0000226">
    <property type="term" value="P:microtubule cytoskeleton organization"/>
    <property type="evidence" value="ECO:0007669"/>
    <property type="project" value="TreeGrafter"/>
</dbReference>
<name>A0A0N1I405_PAPXU</name>
<evidence type="ECO:0000256" key="1">
    <source>
        <dbReference type="ARBA" id="ARBA00022598"/>
    </source>
</evidence>
<dbReference type="AlphaFoldDB" id="A0A0N1I405"/>
<evidence type="ECO:0000313" key="4">
    <source>
        <dbReference type="EMBL" id="KPJ04920.1"/>
    </source>
</evidence>
<accession>A0A0N1I405</accession>
<dbReference type="GO" id="GO:0015631">
    <property type="term" value="F:tubulin binding"/>
    <property type="evidence" value="ECO:0007669"/>
    <property type="project" value="TreeGrafter"/>
</dbReference>
<dbReference type="Proteomes" id="UP000053268">
    <property type="component" value="Unassembled WGS sequence"/>
</dbReference>